<dbReference type="InterPro" id="IPR002123">
    <property type="entry name" value="Plipid/glycerol_acylTrfase"/>
</dbReference>
<evidence type="ECO:0000256" key="2">
    <source>
        <dbReference type="ARBA" id="ARBA00023315"/>
    </source>
</evidence>
<evidence type="ECO:0000256" key="1">
    <source>
        <dbReference type="ARBA" id="ARBA00022679"/>
    </source>
</evidence>
<name>A0A6J6FDH1_9ZZZZ</name>
<dbReference type="AlphaFoldDB" id="A0A6J6FDH1"/>
<evidence type="ECO:0000256" key="3">
    <source>
        <dbReference type="SAM" id="Phobius"/>
    </source>
</evidence>
<keyword evidence="3" id="KW-0472">Membrane</keyword>
<proteinExistence type="predicted"/>
<feature type="domain" description="Phospholipid/glycerol acyltransferase" evidence="4">
    <location>
        <begin position="53"/>
        <end position="171"/>
    </location>
</feature>
<dbReference type="CDD" id="cd07989">
    <property type="entry name" value="LPLAT_AGPAT-like"/>
    <property type="match status" value="1"/>
</dbReference>
<feature type="transmembrane region" description="Helical" evidence="3">
    <location>
        <begin position="12"/>
        <end position="33"/>
    </location>
</feature>
<keyword evidence="2" id="KW-0012">Acyltransferase</keyword>
<dbReference type="GO" id="GO:0006654">
    <property type="term" value="P:phosphatidic acid biosynthetic process"/>
    <property type="evidence" value="ECO:0007669"/>
    <property type="project" value="TreeGrafter"/>
</dbReference>
<organism evidence="5">
    <name type="scientific">freshwater metagenome</name>
    <dbReference type="NCBI Taxonomy" id="449393"/>
    <lineage>
        <taxon>unclassified sequences</taxon>
        <taxon>metagenomes</taxon>
        <taxon>ecological metagenomes</taxon>
    </lineage>
</organism>
<evidence type="ECO:0000259" key="4">
    <source>
        <dbReference type="SMART" id="SM00563"/>
    </source>
</evidence>
<sequence length="258" mass="27266">MSSSWKHPGRTGALLYGVLAALVGSLVGVFSRLQVAKQRSRARAAQSLPSGAIIVISNHTSYADGVLLALACRRLGRELRLLATAGVFRAPLIGTLARKLGFIAVKRGHADAAGALDDAAAALAAGEAVGLYPEGRLTRDPMLWPERAKTGAVRLALRSGAPIVPVAMLGAHEVVGRRAVLRNLIRNVIRRPKVTTKVGAPIDVRELMRIGPTTEPTADEIRLASDLVMGRLVDLVEVLRGEEAPHPHGAPRIDDPAA</sequence>
<accession>A0A6J6FDH1</accession>
<keyword evidence="3" id="KW-1133">Transmembrane helix</keyword>
<evidence type="ECO:0000313" key="5">
    <source>
        <dbReference type="EMBL" id="CAB4586337.1"/>
    </source>
</evidence>
<dbReference type="EMBL" id="CAEZSR010000192">
    <property type="protein sequence ID" value="CAB4586337.1"/>
    <property type="molecule type" value="Genomic_DNA"/>
</dbReference>
<keyword evidence="1" id="KW-0808">Transferase</keyword>
<dbReference type="PANTHER" id="PTHR10434">
    <property type="entry name" value="1-ACYL-SN-GLYCEROL-3-PHOSPHATE ACYLTRANSFERASE"/>
    <property type="match status" value="1"/>
</dbReference>
<dbReference type="GO" id="GO:0003841">
    <property type="term" value="F:1-acylglycerol-3-phosphate O-acyltransferase activity"/>
    <property type="evidence" value="ECO:0007669"/>
    <property type="project" value="TreeGrafter"/>
</dbReference>
<gene>
    <name evidence="5" type="ORF">UFOPK1493_03443</name>
</gene>
<reference evidence="5" key="1">
    <citation type="submission" date="2020-05" db="EMBL/GenBank/DDBJ databases">
        <authorList>
            <person name="Chiriac C."/>
            <person name="Salcher M."/>
            <person name="Ghai R."/>
            <person name="Kavagutti S V."/>
        </authorList>
    </citation>
    <scope>NUCLEOTIDE SEQUENCE</scope>
</reference>
<keyword evidence="3" id="KW-0812">Transmembrane</keyword>
<dbReference type="PANTHER" id="PTHR10434:SF55">
    <property type="entry name" value="POSSIBLE ACYLTRANSFERASE"/>
    <property type="match status" value="1"/>
</dbReference>
<dbReference type="Pfam" id="PF01553">
    <property type="entry name" value="Acyltransferase"/>
    <property type="match status" value="1"/>
</dbReference>
<protein>
    <submittedName>
        <fullName evidence="5">Unannotated protein</fullName>
    </submittedName>
</protein>
<dbReference type="SMART" id="SM00563">
    <property type="entry name" value="PlsC"/>
    <property type="match status" value="1"/>
</dbReference>
<dbReference type="SUPFAM" id="SSF69593">
    <property type="entry name" value="Glycerol-3-phosphate (1)-acyltransferase"/>
    <property type="match status" value="1"/>
</dbReference>
<dbReference type="GO" id="GO:0005886">
    <property type="term" value="C:plasma membrane"/>
    <property type="evidence" value="ECO:0007669"/>
    <property type="project" value="TreeGrafter"/>
</dbReference>